<dbReference type="Proteomes" id="UP000198412">
    <property type="component" value="Unassembled WGS sequence"/>
</dbReference>
<dbReference type="OrthoDB" id="1121848at2"/>
<organism evidence="1 2">
    <name type="scientific">Lutibacter flavus</name>
    <dbReference type="NCBI Taxonomy" id="691689"/>
    <lineage>
        <taxon>Bacteria</taxon>
        <taxon>Pseudomonadati</taxon>
        <taxon>Bacteroidota</taxon>
        <taxon>Flavobacteriia</taxon>
        <taxon>Flavobacteriales</taxon>
        <taxon>Flavobacteriaceae</taxon>
        <taxon>Lutibacter</taxon>
    </lineage>
</organism>
<evidence type="ECO:0000313" key="2">
    <source>
        <dbReference type="Proteomes" id="UP000198412"/>
    </source>
</evidence>
<gene>
    <name evidence="1" type="ORF">SAMN04488111_2691</name>
</gene>
<accession>A0A238YQA0</accession>
<evidence type="ECO:0000313" key="1">
    <source>
        <dbReference type="EMBL" id="SNR72773.1"/>
    </source>
</evidence>
<name>A0A238YQA0_9FLAO</name>
<sequence length="108" mass="12825">MGLAGKHTFGSIGETRVTFVEKKIDENRKNFLKKLLEHNGFEVIIQEEKRKSEEEPQLYTVAVTDMVFNPTIWVFERKLKTFDGHKVTQDYWNQVSEDTNPHYWKYAD</sequence>
<reference evidence="2" key="1">
    <citation type="submission" date="2017-06" db="EMBL/GenBank/DDBJ databases">
        <authorList>
            <person name="Varghese N."/>
            <person name="Submissions S."/>
        </authorList>
    </citation>
    <scope>NUCLEOTIDE SEQUENCE [LARGE SCALE GENOMIC DNA]</scope>
    <source>
        <strain evidence="2">DSM 27993</strain>
    </source>
</reference>
<dbReference type="AlphaFoldDB" id="A0A238YQA0"/>
<dbReference type="EMBL" id="FZNX01000005">
    <property type="protein sequence ID" value="SNR72773.1"/>
    <property type="molecule type" value="Genomic_DNA"/>
</dbReference>
<dbReference type="RefSeq" id="WP_089378978.1">
    <property type="nucleotide sequence ID" value="NZ_FZNX01000005.1"/>
</dbReference>
<protein>
    <submittedName>
        <fullName evidence="1">Uncharacterized protein</fullName>
    </submittedName>
</protein>
<keyword evidence="2" id="KW-1185">Reference proteome</keyword>
<proteinExistence type="predicted"/>